<dbReference type="Pfam" id="PF13855">
    <property type="entry name" value="LRR_8"/>
    <property type="match status" value="3"/>
</dbReference>
<evidence type="ECO:0000256" key="10">
    <source>
        <dbReference type="ARBA" id="ARBA00022692"/>
    </source>
</evidence>
<sequence>MMQGIMLAALLVLCQLIKNAGKITDAACISSERDALLAFKAGFADPAGGALRFWQGQDCCAWSGVSCSKKIGSVVSLDIGHYDLTFRGEINSSLAVLTHLVYLNLSGNDFGGVAIPDFIGSFEKLRYLDLSHAGFGGTVPPRLGNLSMLSHLDLSSPSHTVTVKSFNWVSRLTSLVYLDLSWLYLAASSDWLQATNTLPLLKVLCLNHAFLPATDLNALSHTNFTAIRVLDLKSNNFSSRMPDWISKLSSLAYLDLSSCELSGSLPRNLGNLTSLSFFQLRANNLEGEIPGSMSRLCNLRHIDLSGNHFSGDITRLANTLFPCMNQLKILDLALNNLTGSLSGWVRHIASVTTLDLSENSLSGRVSDDIGKLSNLTYLDLSANSFQGTLSELHFANLSRLDMLILESIYVKIVTEADWVPPFQLRVLVLYGCQVGPHFPAWLKSQAKIEMIELSRAQIKSKLPDWLWNFSSTISALDVSGNMINGKLPKSLKHMKALELLDMSSNQLEGCIPDLPSSVKVLDLSSNHLYGPLPQRLGAKEIYYLSLKDNFLSGSIPTYLCEMVWMEQVLLSLNNFSGVLPNCWRKGSALRVIDFSNNNIHGEISSTMGHLTSLGSLLLHRNKLSGPLPTSLKLCNRLIFLDLSENNLSGTIPTWIGDSLQSLILLSLRSNNFSGKIPELLSQLHALQILDIADNNLSGPVPKSLGNLAAMQLGRHMIQQQFSTISDIHFMVYGAGGAVLYRLYAYLYLNSLLAGKLQYNGTAFYIDLSGNQLAGEIPIEIGFLSGLTGLNLSGNHIRGSIPEELGNLRSLEVLDLSRNDLSGPIPQCFLSLSGLSHLNLSYNDLSGAIPFGNELATFAESTYFGNANLCGPPLSRSCLYHKRKHQLNFDTGTYLSALLGFAFGFCIIRAIDRSTRTVHPAGMEVAAAGGGARRRSRRRAEQPPPPCRPTNDDDAAASKLKLLHQFLGAGNGSNDQNRKQILSLGAGFDTTFFQLQDEGIAPYLYVELDFKEVTSKKAAIINHYSQMKEKLGPEASISIEKGEVRSAHYKLFSADIRDIPKLDSVIQMAEMDPTLPTFIIAECVLIYLDPASTSSIVIWASDKFSTAIFFLYEQIHPDDAFGEQMIINLESRGCPLLGINATPTLSHKENLFLDHGWQRAVAWDMLKIYNDFIDSEERRRIERLELFDEFEEWHMMQEHYCVAYGINDAKERDALFDLKATLRDPGGMLSSWVGLNCCNWYGVTCNNRTGHIIKLNLANYNISKEDALTGDISPSLVHLTHLMYLNLRSNDFGGARIPAFIGSLKNLRHLDLSFANFGGKIPPQLGNLSKLNYLDISFPYNNFSSFTSSSSVDNLLWVSQLSSLVYLDMSLWNLSVASDWLQSLNMLASLKVLRLSGTNLPPTNQNSLSQSNFTVLNEIDLSGNNFSSRFPNWLASIYTLSLINLDYCELHGSIPESVGNLTALNTLYLADNSLIGAIPISKLCNLQILDLSNNNLIGDIADLGKAMTRCMKGLSMIKLGNNNLSGSLSGWIGSFPNLFSVDLSKNSLSGSSPLQSQVPQWLQTQVGMQTLDLHRTGTLGQLPDWLWTSLTSLINLDLSDNLLTGMLPASLVHMKSLQFLGLSSNQLEGQIPDMPESLDLLDLSNNSLSGSLPNSVGGNKTRYILLSSNRLNRSIPAYFCNMPWLSAIDLSNNSLSGELPNCWKNSTELFLVDFSYNNLEGHIPSSLGSLTFLGSLHLNNNRLSGLLPSSLSSCGLLVFLDIGDNNLEGSIPEWIGDNMQYLMILRLRSNRFTGSIPSELSQLQGLQVLDLANNKLSGPLPQGIGNFSEMASQRSRHIIPMQISGDSFGGSLYHNESLYITIKGEERLYSKILYLMKSIDLSNNYLTGGIPAEVGDLVGLKNLNLSKNLLSGHIPETIGNMSSLESLDLSWNRLSGIIPESMTSLHLLSHLNMSYNNLSGMVPQGSQLQTLGDEDPYIYAGNKYLCIHLASGSCFEQKDNHVDQAEHNDVHDIWLYIFSGLGFGVGFSSVWWLLVCSKAVGKRYFQFVDSTCEKVIHWMILLEKKS</sequence>
<dbReference type="SUPFAM" id="SSF53335">
    <property type="entry name" value="S-adenosyl-L-methionine-dependent methyltransferases"/>
    <property type="match status" value="1"/>
</dbReference>
<dbReference type="InterPro" id="IPR007213">
    <property type="entry name" value="Ppm1/Ppm2/Tcmp"/>
</dbReference>
<dbReference type="InterPro" id="IPR032675">
    <property type="entry name" value="LRR_dom_sf"/>
</dbReference>
<dbReference type="FunFam" id="3.80.10.10:FF:000649">
    <property type="entry name" value="Leucine Rich Repeat family protein"/>
    <property type="match status" value="1"/>
</dbReference>
<dbReference type="InterPro" id="IPR055414">
    <property type="entry name" value="LRR_R13L4/SHOC2-like"/>
</dbReference>
<dbReference type="Gene3D" id="3.80.10.10">
    <property type="entry name" value="Ribonuclease Inhibitor"/>
    <property type="match status" value="7"/>
</dbReference>
<dbReference type="InterPro" id="IPR001611">
    <property type="entry name" value="Leu-rich_rpt"/>
</dbReference>
<evidence type="ECO:0000256" key="22">
    <source>
        <dbReference type="SAM" id="Phobius"/>
    </source>
</evidence>
<dbReference type="EC" id="2.7.11.1" evidence="3"/>
<dbReference type="GO" id="GO:0005524">
    <property type="term" value="F:ATP binding"/>
    <property type="evidence" value="ECO:0007669"/>
    <property type="project" value="UniProtKB-KW"/>
</dbReference>
<dbReference type="InterPro" id="IPR046956">
    <property type="entry name" value="RLP23-like"/>
</dbReference>
<accession>A0A0E0PTA1</accession>
<dbReference type="Proteomes" id="UP000008022">
    <property type="component" value="Unassembled WGS sequence"/>
</dbReference>
<organism evidence="26 27">
    <name type="scientific">Oryza rufipogon</name>
    <name type="common">Brownbeard rice</name>
    <name type="synonym">Asian wild rice</name>
    <dbReference type="NCBI Taxonomy" id="4529"/>
    <lineage>
        <taxon>Eukaryota</taxon>
        <taxon>Viridiplantae</taxon>
        <taxon>Streptophyta</taxon>
        <taxon>Embryophyta</taxon>
        <taxon>Tracheophyta</taxon>
        <taxon>Spermatophyta</taxon>
        <taxon>Magnoliopsida</taxon>
        <taxon>Liliopsida</taxon>
        <taxon>Poales</taxon>
        <taxon>Poaceae</taxon>
        <taxon>BOP clade</taxon>
        <taxon>Oryzoideae</taxon>
        <taxon>Oryzeae</taxon>
        <taxon>Oryzinae</taxon>
        <taxon>Oryza</taxon>
    </lineage>
</organism>
<dbReference type="GO" id="GO:0004674">
    <property type="term" value="F:protein serine/threonine kinase activity"/>
    <property type="evidence" value="ECO:0007669"/>
    <property type="project" value="UniProtKB-KW"/>
</dbReference>
<comment type="subcellular location">
    <subcellularLocation>
        <location evidence="1">Cell membrane</location>
        <topology evidence="1">Single-pass type I membrane protein</topology>
    </subcellularLocation>
</comment>
<feature type="signal peptide" evidence="23">
    <location>
        <begin position="1"/>
        <end position="21"/>
    </location>
</feature>
<evidence type="ECO:0000256" key="7">
    <source>
        <dbReference type="ARBA" id="ARBA00022614"/>
    </source>
</evidence>
<dbReference type="FunFam" id="3.80.10.10:FF:000129">
    <property type="entry name" value="Leucine-rich repeat receptor-like kinase"/>
    <property type="match status" value="1"/>
</dbReference>
<dbReference type="PROSITE" id="PS51450">
    <property type="entry name" value="LRR"/>
    <property type="match status" value="2"/>
</dbReference>
<evidence type="ECO:0000256" key="17">
    <source>
        <dbReference type="ARBA" id="ARBA00023136"/>
    </source>
</evidence>
<evidence type="ECO:0000256" key="18">
    <source>
        <dbReference type="ARBA" id="ARBA00023180"/>
    </source>
</evidence>
<evidence type="ECO:0000256" key="23">
    <source>
        <dbReference type="SAM" id="SignalP"/>
    </source>
</evidence>
<evidence type="ECO:0000256" key="4">
    <source>
        <dbReference type="ARBA" id="ARBA00022475"/>
    </source>
</evidence>
<dbReference type="Pfam" id="PF08263">
    <property type="entry name" value="LRRNT_2"/>
    <property type="match status" value="2"/>
</dbReference>
<evidence type="ECO:0000313" key="26">
    <source>
        <dbReference type="EnsemblPlants" id="ORUFI06G02540.1"/>
    </source>
</evidence>
<dbReference type="InterPro" id="IPR025875">
    <property type="entry name" value="Leu-rich_rpt_4"/>
</dbReference>
<evidence type="ECO:0000256" key="1">
    <source>
        <dbReference type="ARBA" id="ARBA00004251"/>
    </source>
</evidence>
<evidence type="ECO:0000256" key="11">
    <source>
        <dbReference type="ARBA" id="ARBA00022729"/>
    </source>
</evidence>
<dbReference type="GO" id="GO:0005886">
    <property type="term" value="C:plasma membrane"/>
    <property type="evidence" value="ECO:0007669"/>
    <property type="project" value="UniProtKB-SubCell"/>
</dbReference>
<dbReference type="FunFam" id="3.80.10.10:FF:000111">
    <property type="entry name" value="LRR receptor-like serine/threonine-protein kinase ERECTA"/>
    <property type="match status" value="2"/>
</dbReference>
<dbReference type="PANTHER" id="PTHR48063:SF21">
    <property type="entry name" value="LEUCINE-RICH REPEAT-CONTAINING N-TERMINAL PLANT-TYPE DOMAIN-CONTAINING PROTEIN"/>
    <property type="match status" value="1"/>
</dbReference>
<evidence type="ECO:0000259" key="24">
    <source>
        <dbReference type="Pfam" id="PF08263"/>
    </source>
</evidence>
<keyword evidence="11 23" id="KW-0732">Signal</keyword>
<keyword evidence="17 22" id="KW-0472">Membrane</keyword>
<keyword evidence="13" id="KW-0547">Nucleotide-binding</keyword>
<keyword evidence="5" id="KW-0723">Serine/threonine-protein kinase</keyword>
<evidence type="ECO:0000256" key="14">
    <source>
        <dbReference type="ARBA" id="ARBA00022777"/>
    </source>
</evidence>
<dbReference type="EnsemblPlants" id="ORUFI06G02540.1">
    <property type="protein sequence ID" value="ORUFI06G02540.1"/>
    <property type="gene ID" value="ORUFI06G02540"/>
</dbReference>
<keyword evidence="8" id="KW-1070">Brassinosteroid signaling pathway</keyword>
<dbReference type="Pfam" id="PF00560">
    <property type="entry name" value="LRR_1"/>
    <property type="match status" value="12"/>
</dbReference>
<evidence type="ECO:0000256" key="3">
    <source>
        <dbReference type="ARBA" id="ARBA00012513"/>
    </source>
</evidence>
<comment type="catalytic activity">
    <reaction evidence="19">
        <text>L-threonyl-[protein] + ATP = O-phospho-L-threonyl-[protein] + ADP + H(+)</text>
        <dbReference type="Rhea" id="RHEA:46608"/>
        <dbReference type="Rhea" id="RHEA-COMP:11060"/>
        <dbReference type="Rhea" id="RHEA-COMP:11605"/>
        <dbReference type="ChEBI" id="CHEBI:15378"/>
        <dbReference type="ChEBI" id="CHEBI:30013"/>
        <dbReference type="ChEBI" id="CHEBI:30616"/>
        <dbReference type="ChEBI" id="CHEBI:61977"/>
        <dbReference type="ChEBI" id="CHEBI:456216"/>
        <dbReference type="EC" id="2.7.11.1"/>
    </reaction>
</comment>
<dbReference type="OMA" id="VDNLEWI"/>
<evidence type="ECO:0000313" key="27">
    <source>
        <dbReference type="Proteomes" id="UP000008022"/>
    </source>
</evidence>
<keyword evidence="16 22" id="KW-1133">Transmembrane helix</keyword>
<dbReference type="GO" id="GO:0032259">
    <property type="term" value="P:methylation"/>
    <property type="evidence" value="ECO:0007669"/>
    <property type="project" value="UniProtKB-KW"/>
</dbReference>
<evidence type="ECO:0000256" key="19">
    <source>
        <dbReference type="ARBA" id="ARBA00047899"/>
    </source>
</evidence>
<dbReference type="SMART" id="SM00369">
    <property type="entry name" value="LRR_TYP"/>
    <property type="match status" value="21"/>
</dbReference>
<name>A0A0E0PTA1_ORYRU</name>
<dbReference type="Pfam" id="PF04072">
    <property type="entry name" value="LCM"/>
    <property type="match status" value="1"/>
</dbReference>
<evidence type="ECO:0000256" key="13">
    <source>
        <dbReference type="ARBA" id="ARBA00022741"/>
    </source>
</evidence>
<dbReference type="SUPFAM" id="SSF52047">
    <property type="entry name" value="RNI-like"/>
    <property type="match status" value="2"/>
</dbReference>
<evidence type="ECO:0000256" key="16">
    <source>
        <dbReference type="ARBA" id="ARBA00022989"/>
    </source>
</evidence>
<evidence type="ECO:0000256" key="20">
    <source>
        <dbReference type="ARBA" id="ARBA00048679"/>
    </source>
</evidence>
<feature type="transmembrane region" description="Helical" evidence="22">
    <location>
        <begin position="2012"/>
        <end position="2034"/>
    </location>
</feature>
<keyword evidence="4" id="KW-1003">Cell membrane</keyword>
<dbReference type="GO" id="GO:0008168">
    <property type="term" value="F:methyltransferase activity"/>
    <property type="evidence" value="ECO:0007669"/>
    <property type="project" value="UniProtKB-KW"/>
</dbReference>
<evidence type="ECO:0000256" key="2">
    <source>
        <dbReference type="ARBA" id="ARBA00009592"/>
    </source>
</evidence>
<dbReference type="Gene3D" id="3.40.50.150">
    <property type="entry name" value="Vaccinia Virus protein VP39"/>
    <property type="match status" value="1"/>
</dbReference>
<comment type="similarity">
    <text evidence="2">Belongs to the RLP family.</text>
</comment>
<dbReference type="InterPro" id="IPR003591">
    <property type="entry name" value="Leu-rich_rpt_typical-subtyp"/>
</dbReference>
<dbReference type="InterPro" id="IPR029063">
    <property type="entry name" value="SAM-dependent_MTases_sf"/>
</dbReference>
<evidence type="ECO:0000256" key="12">
    <source>
        <dbReference type="ARBA" id="ARBA00022737"/>
    </source>
</evidence>
<dbReference type="Gramene" id="ORUFI06G02540.1">
    <property type="protein sequence ID" value="ORUFI06G02540.1"/>
    <property type="gene ID" value="ORUFI06G02540"/>
</dbReference>
<feature type="domain" description="Leucine-rich repeat-containing N-terminal plant-type" evidence="24">
    <location>
        <begin position="1208"/>
        <end position="1245"/>
    </location>
</feature>
<evidence type="ECO:0000256" key="21">
    <source>
        <dbReference type="SAM" id="MobiDB-lite"/>
    </source>
</evidence>
<keyword evidence="27" id="KW-1185">Reference proteome</keyword>
<reference evidence="26" key="2">
    <citation type="submission" date="2015-06" db="UniProtKB">
        <authorList>
            <consortium name="EnsemblPlants"/>
        </authorList>
    </citation>
    <scope>IDENTIFICATION</scope>
</reference>
<keyword evidence="9" id="KW-0808">Transferase</keyword>
<feature type="domain" description="Leucine-rich repeat-containing N-terminal plant-type" evidence="24">
    <location>
        <begin position="30"/>
        <end position="68"/>
    </location>
</feature>
<dbReference type="InterPro" id="IPR013210">
    <property type="entry name" value="LRR_N_plant-typ"/>
</dbReference>
<feature type="domain" description="Disease resistance R13L4/SHOC-2-like LRR" evidence="25">
    <location>
        <begin position="219"/>
        <end position="453"/>
    </location>
</feature>
<evidence type="ECO:0000256" key="15">
    <source>
        <dbReference type="ARBA" id="ARBA00022840"/>
    </source>
</evidence>
<keyword evidence="18" id="KW-0325">Glycoprotein</keyword>
<feature type="chain" id="PRO_5005431333" description="non-specific serine/threonine protein kinase" evidence="23">
    <location>
        <begin position="22"/>
        <end position="2065"/>
    </location>
</feature>
<dbReference type="GO" id="GO:0009742">
    <property type="term" value="P:brassinosteroid mediated signaling pathway"/>
    <property type="evidence" value="ECO:0007669"/>
    <property type="project" value="UniProtKB-KW"/>
</dbReference>
<reference evidence="27" key="1">
    <citation type="submission" date="2013-06" db="EMBL/GenBank/DDBJ databases">
        <authorList>
            <person name="Zhao Q."/>
        </authorList>
    </citation>
    <scope>NUCLEOTIDE SEQUENCE</scope>
    <source>
        <strain evidence="27">cv. W1943</strain>
    </source>
</reference>
<keyword evidence="6" id="KW-0489">Methyltransferase</keyword>
<keyword evidence="7" id="KW-0433">Leucine-rich repeat</keyword>
<protein>
    <recommendedName>
        <fullName evidence="3">non-specific serine/threonine protein kinase</fullName>
        <ecNumber evidence="3">2.7.11.1</ecNumber>
    </recommendedName>
</protein>
<dbReference type="PRINTS" id="PR00019">
    <property type="entry name" value="LEURICHRPT"/>
</dbReference>
<keyword evidence="12" id="KW-0677">Repeat</keyword>
<proteinExistence type="inferred from homology"/>
<evidence type="ECO:0000256" key="6">
    <source>
        <dbReference type="ARBA" id="ARBA00022603"/>
    </source>
</evidence>
<dbReference type="SMART" id="SM00365">
    <property type="entry name" value="LRR_SD22"/>
    <property type="match status" value="7"/>
</dbReference>
<keyword evidence="10 22" id="KW-0812">Transmembrane</keyword>
<evidence type="ECO:0000256" key="5">
    <source>
        <dbReference type="ARBA" id="ARBA00022527"/>
    </source>
</evidence>
<evidence type="ECO:0000256" key="8">
    <source>
        <dbReference type="ARBA" id="ARBA00022626"/>
    </source>
</evidence>
<keyword evidence="15" id="KW-0067">ATP-binding</keyword>
<dbReference type="Pfam" id="PF23598">
    <property type="entry name" value="LRR_14"/>
    <property type="match status" value="1"/>
</dbReference>
<evidence type="ECO:0000256" key="9">
    <source>
        <dbReference type="ARBA" id="ARBA00022679"/>
    </source>
</evidence>
<evidence type="ECO:0000259" key="25">
    <source>
        <dbReference type="Pfam" id="PF23598"/>
    </source>
</evidence>
<keyword evidence="14" id="KW-0418">Kinase</keyword>
<comment type="catalytic activity">
    <reaction evidence="20">
        <text>L-seryl-[protein] + ATP = O-phospho-L-seryl-[protein] + ADP + H(+)</text>
        <dbReference type="Rhea" id="RHEA:17989"/>
        <dbReference type="Rhea" id="RHEA-COMP:9863"/>
        <dbReference type="Rhea" id="RHEA-COMP:11604"/>
        <dbReference type="ChEBI" id="CHEBI:15378"/>
        <dbReference type="ChEBI" id="CHEBI:29999"/>
        <dbReference type="ChEBI" id="CHEBI:30616"/>
        <dbReference type="ChEBI" id="CHEBI:83421"/>
        <dbReference type="ChEBI" id="CHEBI:456216"/>
        <dbReference type="EC" id="2.7.11.1"/>
    </reaction>
</comment>
<feature type="region of interest" description="Disordered" evidence="21">
    <location>
        <begin position="925"/>
        <end position="953"/>
    </location>
</feature>
<dbReference type="FunFam" id="3.80.10.10:FF:000095">
    <property type="entry name" value="LRR receptor-like serine/threonine-protein kinase GSO1"/>
    <property type="match status" value="3"/>
</dbReference>
<dbReference type="SUPFAM" id="SSF52058">
    <property type="entry name" value="L domain-like"/>
    <property type="match status" value="4"/>
</dbReference>
<dbReference type="PANTHER" id="PTHR48063">
    <property type="entry name" value="LRR RECEPTOR-LIKE KINASE"/>
    <property type="match status" value="1"/>
</dbReference>
<dbReference type="Pfam" id="PF12799">
    <property type="entry name" value="LRR_4"/>
    <property type="match status" value="1"/>
</dbReference>